<dbReference type="NCBIfam" id="TIGR00254">
    <property type="entry name" value="GGDEF"/>
    <property type="match status" value="1"/>
</dbReference>
<feature type="transmembrane region" description="Helical" evidence="1">
    <location>
        <begin position="293"/>
        <end position="313"/>
    </location>
</feature>
<dbReference type="InterPro" id="IPR035919">
    <property type="entry name" value="EAL_sf"/>
</dbReference>
<evidence type="ECO:0000256" key="2">
    <source>
        <dbReference type="SAM" id="SignalP"/>
    </source>
</evidence>
<dbReference type="PROSITE" id="PS50887">
    <property type="entry name" value="GGDEF"/>
    <property type="match status" value="1"/>
</dbReference>
<feature type="transmembrane region" description="Helical" evidence="1">
    <location>
        <begin position="201"/>
        <end position="218"/>
    </location>
</feature>
<evidence type="ECO:0000259" key="4">
    <source>
        <dbReference type="PROSITE" id="PS50887"/>
    </source>
</evidence>
<dbReference type="CDD" id="cd01949">
    <property type="entry name" value="GGDEF"/>
    <property type="match status" value="1"/>
</dbReference>
<feature type="transmembrane region" description="Helical" evidence="1">
    <location>
        <begin position="225"/>
        <end position="249"/>
    </location>
</feature>
<dbReference type="PROSITE" id="PS50883">
    <property type="entry name" value="EAL"/>
    <property type="match status" value="1"/>
</dbReference>
<dbReference type="InterPro" id="IPR011622">
    <property type="entry name" value="7TMR_DISM_rcpt_extracell_dom2"/>
</dbReference>
<dbReference type="SMART" id="SM00267">
    <property type="entry name" value="GGDEF"/>
    <property type="match status" value="1"/>
</dbReference>
<dbReference type="SUPFAM" id="SSF55073">
    <property type="entry name" value="Nucleotide cyclase"/>
    <property type="match status" value="1"/>
</dbReference>
<dbReference type="InterPro" id="IPR029787">
    <property type="entry name" value="Nucleotide_cyclase"/>
</dbReference>
<dbReference type="Proteomes" id="UP001163739">
    <property type="component" value="Chromosome"/>
</dbReference>
<feature type="domain" description="GGDEF" evidence="4">
    <location>
        <begin position="462"/>
        <end position="607"/>
    </location>
</feature>
<evidence type="ECO:0000256" key="1">
    <source>
        <dbReference type="SAM" id="Phobius"/>
    </source>
</evidence>
<dbReference type="SUPFAM" id="SSF141868">
    <property type="entry name" value="EAL domain-like"/>
    <property type="match status" value="1"/>
</dbReference>
<dbReference type="InterPro" id="IPR000160">
    <property type="entry name" value="GGDEF_dom"/>
</dbReference>
<protein>
    <submittedName>
        <fullName evidence="5">EAL domain-containing protein</fullName>
    </submittedName>
</protein>
<dbReference type="InterPro" id="IPR050706">
    <property type="entry name" value="Cyclic-di-GMP_PDE-like"/>
</dbReference>
<feature type="transmembrane region" description="Helical" evidence="1">
    <location>
        <begin position="319"/>
        <end position="339"/>
    </location>
</feature>
<feature type="domain" description="EAL" evidence="3">
    <location>
        <begin position="615"/>
        <end position="868"/>
    </location>
</feature>
<reference evidence="5" key="1">
    <citation type="submission" date="2022-06" db="EMBL/GenBank/DDBJ databases">
        <title>Alkalimarinus sp. nov., isolated from gut of a Alitta virens.</title>
        <authorList>
            <person name="Yang A.I."/>
            <person name="Shin N.-R."/>
        </authorList>
    </citation>
    <scope>NUCLEOTIDE SEQUENCE</scope>
    <source>
        <strain evidence="5">A2M4</strain>
    </source>
</reference>
<feature type="transmembrane region" description="Helical" evidence="1">
    <location>
        <begin position="261"/>
        <end position="281"/>
    </location>
</feature>
<feature type="chain" id="PRO_5045779491" evidence="2">
    <location>
        <begin position="27"/>
        <end position="877"/>
    </location>
</feature>
<dbReference type="Gene3D" id="3.30.70.270">
    <property type="match status" value="1"/>
</dbReference>
<dbReference type="Pfam" id="PF00990">
    <property type="entry name" value="GGDEF"/>
    <property type="match status" value="1"/>
</dbReference>
<dbReference type="RefSeq" id="WP_265048368.1">
    <property type="nucleotide sequence ID" value="NZ_CP100390.1"/>
</dbReference>
<dbReference type="CDD" id="cd01948">
    <property type="entry name" value="EAL"/>
    <property type="match status" value="1"/>
</dbReference>
<keyword evidence="1" id="KW-0472">Membrane</keyword>
<accession>A0ABY6N428</accession>
<dbReference type="EMBL" id="CP100390">
    <property type="protein sequence ID" value="UZE96883.1"/>
    <property type="molecule type" value="Genomic_DNA"/>
</dbReference>
<evidence type="ECO:0000313" key="6">
    <source>
        <dbReference type="Proteomes" id="UP001163739"/>
    </source>
</evidence>
<keyword evidence="1" id="KW-0812">Transmembrane</keyword>
<organism evidence="5 6">
    <name type="scientific">Alkalimarinus alittae</name>
    <dbReference type="NCBI Taxonomy" id="2961619"/>
    <lineage>
        <taxon>Bacteria</taxon>
        <taxon>Pseudomonadati</taxon>
        <taxon>Pseudomonadota</taxon>
        <taxon>Gammaproteobacteria</taxon>
        <taxon>Alteromonadales</taxon>
        <taxon>Alteromonadaceae</taxon>
        <taxon>Alkalimarinus</taxon>
    </lineage>
</organism>
<feature type="signal peptide" evidence="2">
    <location>
        <begin position="1"/>
        <end position="26"/>
    </location>
</feature>
<dbReference type="Gene3D" id="2.60.40.2380">
    <property type="match status" value="1"/>
</dbReference>
<dbReference type="PANTHER" id="PTHR33121:SF71">
    <property type="entry name" value="OXYGEN SENSOR PROTEIN DOSP"/>
    <property type="match status" value="1"/>
</dbReference>
<sequence>MVAFIRFKMLAIVLLFFSVFVSHAYAENSTEHKKVLSFDQAMLEQALGPYIEYIEDPQGELTIADILQQTPQTWSENKQGTPNFGYSSSTYWFRISLHNISQNETLSRFLVVDYPLLDRLEYFRVKNGQVIDQYLTGDKLPFNQRLIEHRSFIFPLNFSANEQSDIYFRVNSGGAVQVPLTIWEPQHYFINDQTELVRKSVFYGVLSVMVLFNLFIFFSLREAPYFYYVMFVFSFLVTQVAMHGVTYQYLWPSYPVVQEMAILLAVPGCVLFTSLFSRSFLSLAKYAPRFDLFFKITAFLGLLNILSAFFLPYRLLTTTAVFLVALVCIACIFVGPYLWFKGHKIARFFTIAWMCMVVTTTLLALNKFGIIPYNYLTENGLLLGSSLEAVLLSFALADRLNREREERWDAQRQMLAEIRQRHDIEESILYDATHNQLTGLPNRVFIENRFSELMAGEGFEQEGLALILVHFDRFHEVNKTLGHLRADQLLKSVCLKISARAQELTGIVDVENNGQQSLGVAFIEGVSIAVLIDKQKNKDITDTAEALLDVLSTPIEYEGMAIDVGASIGISHYPQHGADVDALLSHSMIAVDVGVHRGERVTEYSDDINPYNSRRLTLMGDLQNAVNNDLLELYFQPQVNCKQNKVAGFEALLRWNHPLYGFIPPDEFIPIAEKTGTINVVTEWVLDKALSSIAALNNSHHQMTVSVNISAVNLKQKQFLLLVQTLLNKYQVSPQLLILEITETAMMEDPENALLVLTALNQIGVKLSIDDFGTGHSSLSYIKQLPVHEIKIDRSFVMEMDSDKDDAIIVKTTVNMCHDLGYEVVAEGVETLTSLDTLKAMGCDYLQGYYLARPLPMSELLVWLHKQHPEGYRLVSG</sequence>
<evidence type="ECO:0000259" key="3">
    <source>
        <dbReference type="PROSITE" id="PS50883"/>
    </source>
</evidence>
<proteinExistence type="predicted"/>
<dbReference type="PANTHER" id="PTHR33121">
    <property type="entry name" value="CYCLIC DI-GMP PHOSPHODIESTERASE PDEF"/>
    <property type="match status" value="1"/>
</dbReference>
<keyword evidence="6" id="KW-1185">Reference proteome</keyword>
<feature type="transmembrane region" description="Helical" evidence="1">
    <location>
        <begin position="351"/>
        <end position="373"/>
    </location>
</feature>
<dbReference type="InterPro" id="IPR011623">
    <property type="entry name" value="7TMR_DISM_rcpt_extracell_dom1"/>
</dbReference>
<dbReference type="InterPro" id="IPR043128">
    <property type="entry name" value="Rev_trsase/Diguanyl_cyclase"/>
</dbReference>
<dbReference type="SMART" id="SM00052">
    <property type="entry name" value="EAL"/>
    <property type="match status" value="1"/>
</dbReference>
<keyword evidence="2" id="KW-0732">Signal</keyword>
<dbReference type="InterPro" id="IPR001633">
    <property type="entry name" value="EAL_dom"/>
</dbReference>
<dbReference type="Pfam" id="PF07695">
    <property type="entry name" value="7TMR-DISM_7TM"/>
    <property type="match status" value="1"/>
</dbReference>
<keyword evidence="1" id="KW-1133">Transmembrane helix</keyword>
<gene>
    <name evidence="5" type="ORF">NKI27_03790</name>
</gene>
<name>A0ABY6N428_9ALTE</name>
<dbReference type="Pfam" id="PF07696">
    <property type="entry name" value="7TMR-DISMED2"/>
    <property type="match status" value="1"/>
</dbReference>
<dbReference type="Pfam" id="PF00563">
    <property type="entry name" value="EAL"/>
    <property type="match status" value="1"/>
</dbReference>
<evidence type="ECO:0000313" key="5">
    <source>
        <dbReference type="EMBL" id="UZE96883.1"/>
    </source>
</evidence>
<dbReference type="Gene3D" id="3.20.20.450">
    <property type="entry name" value="EAL domain"/>
    <property type="match status" value="1"/>
</dbReference>